<dbReference type="PROSITE" id="PS50839">
    <property type="entry name" value="CHASE"/>
    <property type="match status" value="1"/>
</dbReference>
<evidence type="ECO:0000313" key="2">
    <source>
        <dbReference type="Proteomes" id="UP000265562"/>
    </source>
</evidence>
<dbReference type="Gene3D" id="3.30.565.10">
    <property type="entry name" value="Histidine kinase-like ATPase, C-terminal domain"/>
    <property type="match status" value="1"/>
</dbReference>
<accession>A0A385Q2Y0</accession>
<dbReference type="Proteomes" id="UP000265562">
    <property type="component" value="Chromosome"/>
</dbReference>
<dbReference type="InterPro" id="IPR036890">
    <property type="entry name" value="HATPase_C_sf"/>
</dbReference>
<dbReference type="PANTHER" id="PTHR34220">
    <property type="entry name" value="SENSOR HISTIDINE KINASE YPDA"/>
    <property type="match status" value="1"/>
</dbReference>
<protein>
    <submittedName>
        <fullName evidence="1">Histidine kinase</fullName>
    </submittedName>
</protein>
<dbReference type="GO" id="GO:0000155">
    <property type="term" value="F:phosphorelay sensor kinase activity"/>
    <property type="evidence" value="ECO:0007669"/>
    <property type="project" value="InterPro"/>
</dbReference>
<dbReference type="Pfam" id="PF06580">
    <property type="entry name" value="His_kinase"/>
    <property type="match status" value="1"/>
</dbReference>
<dbReference type="RefSeq" id="WP_111525832.1">
    <property type="nucleotide sequence ID" value="NZ_CP032364.1"/>
</dbReference>
<dbReference type="GO" id="GO:0016020">
    <property type="term" value="C:membrane"/>
    <property type="evidence" value="ECO:0007669"/>
    <property type="project" value="InterPro"/>
</dbReference>
<dbReference type="SUPFAM" id="SSF55874">
    <property type="entry name" value="ATPase domain of HSP90 chaperone/DNA topoisomerase II/histidine kinase"/>
    <property type="match status" value="1"/>
</dbReference>
<dbReference type="OrthoDB" id="9809348at2"/>
<dbReference type="SMART" id="SM01079">
    <property type="entry name" value="CHASE"/>
    <property type="match status" value="1"/>
</dbReference>
<dbReference type="AlphaFoldDB" id="A0A385Q2Y0"/>
<name>A0A385Q2Y0_9FIRM</name>
<dbReference type="KEGG" id="lua:D4A81_11910"/>
<dbReference type="InterPro" id="IPR050640">
    <property type="entry name" value="Bact_2-comp_sensor_kinase"/>
</dbReference>
<keyword evidence="1" id="KW-0808">Transferase</keyword>
<dbReference type="EMBL" id="CP032364">
    <property type="protein sequence ID" value="AYB00566.1"/>
    <property type="molecule type" value="Genomic_DNA"/>
</dbReference>
<dbReference type="InterPro" id="IPR003594">
    <property type="entry name" value="HATPase_dom"/>
</dbReference>
<dbReference type="PANTHER" id="PTHR34220:SF7">
    <property type="entry name" value="SENSOR HISTIDINE KINASE YPDA"/>
    <property type="match status" value="1"/>
</dbReference>
<keyword evidence="2" id="KW-1185">Reference proteome</keyword>
<evidence type="ECO:0000313" key="1">
    <source>
        <dbReference type="EMBL" id="AYB00566.1"/>
    </source>
</evidence>
<dbReference type="Pfam" id="PF02518">
    <property type="entry name" value="HATPase_c"/>
    <property type="match status" value="1"/>
</dbReference>
<gene>
    <name evidence="1" type="ORF">D4A81_11910</name>
</gene>
<sequence>MKISIIRKSVFIGILCLLLSLILTVLFQIQMTKENRLKMDRIYHSLESETYETLQVQMGKLRVMEGHLIETGGGFQSFEPIADRMLNDGIVRSFLFAPDGIVKGVFPMYGNESVYDLDMNTPGAGNLEAQSAVSKGTLLLAGPFDLVEGGIGICGRMPIYLLDGSGEKKYWGIVAVTLNYPQIFKNSSIDLINDEGFACRIWRVNPDDNSNQTILETKIMVRGNSENVQYNADFFNTEWKFTLEPLVPVYKRKSLWSSLAISILIGLVTGYEFYRTKKLKEMQDEAAKLIIKNLQQKLEQEESKQLLTQIRSHFFYHTLNTLQGLIIMKPEMAVKMVEDFARYLRFNVNTSVNAEELVLFKEEIRATRAYAKINEAQLEGRLRVDFDIPDVNFMIPALTIEPIVENAILHGIKPKAEGGSIRVSLNDDENFWYVKVEDDGVGFDIEELNKAHSIGLKNVKKRMSHFEGCGMDMESIVGIGTKVIIYFSKNGLKYK</sequence>
<organism evidence="1 2">
    <name type="scientific">Lachnoanaerobaculum umeaense</name>
    <dbReference type="NCBI Taxonomy" id="617123"/>
    <lineage>
        <taxon>Bacteria</taxon>
        <taxon>Bacillati</taxon>
        <taxon>Bacillota</taxon>
        <taxon>Clostridia</taxon>
        <taxon>Lachnospirales</taxon>
        <taxon>Lachnospiraceae</taxon>
        <taxon>Lachnoanaerobaculum</taxon>
    </lineage>
</organism>
<dbReference type="InterPro" id="IPR006189">
    <property type="entry name" value="CHASE_dom"/>
</dbReference>
<proteinExistence type="predicted"/>
<dbReference type="InterPro" id="IPR010559">
    <property type="entry name" value="Sig_transdc_His_kin_internal"/>
</dbReference>
<reference evidence="1 2" key="1">
    <citation type="submission" date="2018-09" db="EMBL/GenBank/DDBJ databases">
        <title>Genome sequencing of Lachnoanaerobaculum umeaense DSM 23576.</title>
        <authorList>
            <person name="Kook J.-K."/>
            <person name="Park S.-N."/>
            <person name="Lim Y.K."/>
        </authorList>
    </citation>
    <scope>NUCLEOTIDE SEQUENCE [LARGE SCALE GENOMIC DNA]</scope>
    <source>
        <strain evidence="2">DSM 23576 \ CCUG 58757</strain>
    </source>
</reference>
<keyword evidence="1" id="KW-0418">Kinase</keyword>
<dbReference type="SMART" id="SM00387">
    <property type="entry name" value="HATPase_c"/>
    <property type="match status" value="1"/>
</dbReference>